<evidence type="ECO:0000313" key="3">
    <source>
        <dbReference type="Proteomes" id="UP001174909"/>
    </source>
</evidence>
<dbReference type="AlphaFoldDB" id="A0AA35RGN8"/>
<keyword evidence="2" id="KW-0347">Helicase</keyword>
<keyword evidence="2" id="KW-0547">Nucleotide-binding</keyword>
<feature type="compositionally biased region" description="Polar residues" evidence="1">
    <location>
        <begin position="528"/>
        <end position="537"/>
    </location>
</feature>
<organism evidence="2 3">
    <name type="scientific">Geodia barretti</name>
    <name type="common">Barrett's horny sponge</name>
    <dbReference type="NCBI Taxonomy" id="519541"/>
    <lineage>
        <taxon>Eukaryota</taxon>
        <taxon>Metazoa</taxon>
        <taxon>Porifera</taxon>
        <taxon>Demospongiae</taxon>
        <taxon>Heteroscleromorpha</taxon>
        <taxon>Tetractinellida</taxon>
        <taxon>Astrophorina</taxon>
        <taxon>Geodiidae</taxon>
        <taxon>Geodia</taxon>
    </lineage>
</organism>
<feature type="region of interest" description="Disordered" evidence="1">
    <location>
        <begin position="503"/>
        <end position="537"/>
    </location>
</feature>
<feature type="compositionally biased region" description="Polar residues" evidence="1">
    <location>
        <begin position="239"/>
        <end position="258"/>
    </location>
</feature>
<proteinExistence type="predicted"/>
<protein>
    <submittedName>
        <fullName evidence="2">Pre-mRNA-splicing factor ATP-dependent RNA helicase PRP16</fullName>
    </submittedName>
</protein>
<evidence type="ECO:0000256" key="1">
    <source>
        <dbReference type="SAM" id="MobiDB-lite"/>
    </source>
</evidence>
<feature type="compositionally biased region" description="Basic and acidic residues" evidence="1">
    <location>
        <begin position="120"/>
        <end position="133"/>
    </location>
</feature>
<name>A0AA35RGN8_GEOBA</name>
<comment type="caution">
    <text evidence="2">The sequence shown here is derived from an EMBL/GenBank/DDBJ whole genome shotgun (WGS) entry which is preliminary data.</text>
</comment>
<evidence type="ECO:0000313" key="2">
    <source>
        <dbReference type="EMBL" id="CAI8011135.1"/>
    </source>
</evidence>
<keyword evidence="2" id="KW-0067">ATP-binding</keyword>
<sequence>MSEFGGSVHRIAGSSGNEVGGLIKKKPSSQEAGGGGGGGDEAGEKSSKWDKKPSEFKVPAPRTSLFGLDVLAKRKREEREAAAKFGEKRVKMTRGVGITSSLQSESHFSEDGARVSFGKSSEKQRERVYRGTRVETPSHTGGVSEEALDRIQQRMRRDRPFAVGAKSRDSDRGHKEERRRERREREDRGRGGREREGRGREGGQGSRSERARAWEEETPQERRGRGSGDTPYSRRTDILTPSRSSWDPDNQATGQGSSKWDIPSPAPSRDSGIGTRNTPLPTPTHKYNEWVSGRKSMGLTPLARAKEEEGGGGGGGGGRERGGEKEPMQFKNEAEREEWEEEQKRLDRAWYDYEGGYDISHNDLAAIPEEYTKKKEEQLAKNTVKRMSAQQRQINKDNAMWEENRLLTSGVVRRLDVDEDFAEEQEGKVHLLVHNIVPPFLDGRIVFTKQYEPVVPIRDPTSDMAVFSKKGSLLVRRYREEKERKKAQAKHWELAGTKMGNILGIKAKEEPGEGEKGGEEREREERTTSLASSLPAT</sequence>
<accession>A0AA35RGN8</accession>
<feature type="compositionally biased region" description="Basic and acidic residues" evidence="1">
    <location>
        <begin position="318"/>
        <end position="334"/>
    </location>
</feature>
<reference evidence="2" key="1">
    <citation type="submission" date="2023-03" db="EMBL/GenBank/DDBJ databases">
        <authorList>
            <person name="Steffen K."/>
            <person name="Cardenas P."/>
        </authorList>
    </citation>
    <scope>NUCLEOTIDE SEQUENCE</scope>
</reference>
<feature type="compositionally biased region" description="Basic and acidic residues" evidence="1">
    <location>
        <begin position="42"/>
        <end position="55"/>
    </location>
</feature>
<keyword evidence="3" id="KW-1185">Reference proteome</keyword>
<dbReference type="EMBL" id="CASHTH010001082">
    <property type="protein sequence ID" value="CAI8011135.1"/>
    <property type="molecule type" value="Genomic_DNA"/>
</dbReference>
<feature type="region of interest" description="Disordered" evidence="1">
    <location>
        <begin position="98"/>
        <end position="342"/>
    </location>
</feature>
<dbReference type="GO" id="GO:0004386">
    <property type="term" value="F:helicase activity"/>
    <property type="evidence" value="ECO:0007669"/>
    <property type="project" value="UniProtKB-KW"/>
</dbReference>
<feature type="region of interest" description="Disordered" evidence="1">
    <location>
        <begin position="1"/>
        <end position="60"/>
    </location>
</feature>
<gene>
    <name evidence="2" type="ORF">GBAR_LOCUS7245</name>
</gene>
<feature type="compositionally biased region" description="Basic and acidic residues" evidence="1">
    <location>
        <begin position="166"/>
        <end position="237"/>
    </location>
</feature>
<dbReference type="Proteomes" id="UP001174909">
    <property type="component" value="Unassembled WGS sequence"/>
</dbReference>
<feature type="compositionally biased region" description="Basic and acidic residues" evidence="1">
    <location>
        <begin position="506"/>
        <end position="527"/>
    </location>
</feature>
<keyword evidence="2" id="KW-0378">Hydrolase</keyword>